<evidence type="ECO:0000313" key="2">
    <source>
        <dbReference type="Proteomes" id="UP000019102"/>
    </source>
</evidence>
<evidence type="ECO:0000313" key="1">
    <source>
        <dbReference type="EMBL" id="GAE94595.1"/>
    </source>
</evidence>
<comment type="caution">
    <text evidence="1">The sequence shown here is derived from an EMBL/GenBank/DDBJ whole genome shotgun (WGS) entry which is preliminary data.</text>
</comment>
<reference evidence="1 2" key="1">
    <citation type="journal article" date="2014" name="Genome Announc.">
        <title>Draft Genome Sequence of the Boron-Tolerant and Moderately Halotolerant Bacterium Gracilibacillus boraciitolerans JCM 21714T.</title>
        <authorList>
            <person name="Ahmed I."/>
            <person name="Oshima K."/>
            <person name="Suda W."/>
            <person name="Kitamura K."/>
            <person name="Iida T."/>
            <person name="Ohmori Y."/>
            <person name="Fujiwara T."/>
            <person name="Hattori M."/>
            <person name="Ohkuma M."/>
        </authorList>
    </citation>
    <scope>NUCLEOTIDE SEQUENCE [LARGE SCALE GENOMIC DNA]</scope>
    <source>
        <strain evidence="1 2">JCM 21714</strain>
    </source>
</reference>
<dbReference type="AlphaFoldDB" id="W4VMG9"/>
<dbReference type="Proteomes" id="UP000019102">
    <property type="component" value="Unassembled WGS sequence"/>
</dbReference>
<protein>
    <submittedName>
        <fullName evidence="1">Uncharacterized protein</fullName>
    </submittedName>
</protein>
<proteinExistence type="predicted"/>
<dbReference type="RefSeq" id="WP_035725229.1">
    <property type="nucleotide sequence ID" value="NZ_BAVS01000027.1"/>
</dbReference>
<gene>
    <name evidence="1" type="ORF">JCM21714_3768</name>
</gene>
<dbReference type="STRING" id="1298598.JCM21714_3768"/>
<dbReference type="EMBL" id="BAVS01000027">
    <property type="protein sequence ID" value="GAE94595.1"/>
    <property type="molecule type" value="Genomic_DNA"/>
</dbReference>
<organism evidence="1 2">
    <name type="scientific">Gracilibacillus boraciitolerans JCM 21714</name>
    <dbReference type="NCBI Taxonomy" id="1298598"/>
    <lineage>
        <taxon>Bacteria</taxon>
        <taxon>Bacillati</taxon>
        <taxon>Bacillota</taxon>
        <taxon>Bacilli</taxon>
        <taxon>Bacillales</taxon>
        <taxon>Bacillaceae</taxon>
        <taxon>Gracilibacillus</taxon>
    </lineage>
</organism>
<accession>W4VMG9</accession>
<name>W4VMG9_9BACI</name>
<sequence length="106" mass="12623">MAFRPIPKQPTADKTELLNSFSKTAKWVLVEQHGILHQEADKRLQEFTSTDYSDLYQLFLEKYDDSTTFYVTKSLKLSYTSNQDKGLTDKDKQQFFRDLELFNRHY</sequence>
<keyword evidence="2" id="KW-1185">Reference proteome</keyword>